<comment type="caution">
    <text evidence="2">The sequence shown here is derived from an EMBL/GenBank/DDBJ whole genome shotgun (WGS) entry which is preliminary data.</text>
</comment>
<reference evidence="2 3" key="1">
    <citation type="submission" date="2018-12" db="EMBL/GenBank/DDBJ databases">
        <authorList>
            <person name="Grouzdev D.S."/>
            <person name="Krutkina M.S."/>
        </authorList>
    </citation>
    <scope>NUCLEOTIDE SEQUENCE [LARGE SCALE GENOMIC DNA]</scope>
    <source>
        <strain evidence="2 3">RmlP026</strain>
    </source>
</reference>
<evidence type="ECO:0000256" key="1">
    <source>
        <dbReference type="SAM" id="MobiDB-lite"/>
    </source>
</evidence>
<feature type="compositionally biased region" description="Basic residues" evidence="1">
    <location>
        <begin position="55"/>
        <end position="65"/>
    </location>
</feature>
<gene>
    <name evidence="2" type="ORF">D3273_08045</name>
</gene>
<sequence>MDGAARRRAGPGLGRCRGRPPRRARRGAGRRRPSARRAPRRRVARPHELHAGASLRRRRRRRRARPAGGPVRPPRPGRPPVARPPCAGHAGRAGGTASRFRPAARAAGEGALTPRGLVPRRLRAPLGGAARRGFAALAGPLQPAVPPGSVVAICHCHYPDLVPELAGRLLSLPRGAALHVTSSDPAVFVAWAPYRRRSRAPVFFHKTENRGRDLLPFVTVARSLDLGPDAAVLKIHGKRSAYSAAGEWWRRDTLRGLLPGPFAAGRALKRFAADPRLALLGAPGSFVGHPVYWGRNRDAVRALMREVAGVDARDEDLAFIAGTMFWIRGGYLTALLPHLDPARFEPEPIGQDGTHAHAVERVIGMAALAGGWRVGETDGPAPLTAAAVRHRTVGYL</sequence>
<evidence type="ECO:0000313" key="3">
    <source>
        <dbReference type="Proteomes" id="UP000290759"/>
    </source>
</evidence>
<protein>
    <recommendedName>
        <fullName evidence="4">Rhamnan synthesis protein F</fullName>
    </recommendedName>
</protein>
<dbReference type="InterPro" id="IPR007739">
    <property type="entry name" value="RgpF"/>
</dbReference>
<dbReference type="EMBL" id="QYBB01000006">
    <property type="protein sequence ID" value="RYC32690.1"/>
    <property type="molecule type" value="Genomic_DNA"/>
</dbReference>
<feature type="compositionally biased region" description="Basic residues" evidence="1">
    <location>
        <begin position="16"/>
        <end position="44"/>
    </location>
</feature>
<dbReference type="OrthoDB" id="9816424at2"/>
<organism evidence="2 3">
    <name type="scientific">Lichenibacterium minor</name>
    <dbReference type="NCBI Taxonomy" id="2316528"/>
    <lineage>
        <taxon>Bacteria</taxon>
        <taxon>Pseudomonadati</taxon>
        <taxon>Pseudomonadota</taxon>
        <taxon>Alphaproteobacteria</taxon>
        <taxon>Hyphomicrobiales</taxon>
        <taxon>Lichenihabitantaceae</taxon>
        <taxon>Lichenibacterium</taxon>
    </lineage>
</organism>
<name>A0A4Q2U887_9HYPH</name>
<evidence type="ECO:0000313" key="2">
    <source>
        <dbReference type="EMBL" id="RYC32690.1"/>
    </source>
</evidence>
<dbReference type="Proteomes" id="UP000290759">
    <property type="component" value="Unassembled WGS sequence"/>
</dbReference>
<dbReference type="Pfam" id="PF05045">
    <property type="entry name" value="RgpF"/>
    <property type="match status" value="1"/>
</dbReference>
<reference evidence="2 3" key="2">
    <citation type="submission" date="2019-02" db="EMBL/GenBank/DDBJ databases">
        <title>'Lichenibacterium ramalinii' gen. nov. sp. nov., 'Lichenibacterium minor' gen. nov. sp. nov.</title>
        <authorList>
            <person name="Pankratov T."/>
        </authorList>
    </citation>
    <scope>NUCLEOTIDE SEQUENCE [LARGE SCALE GENOMIC DNA]</scope>
    <source>
        <strain evidence="2 3">RmlP026</strain>
    </source>
</reference>
<keyword evidence="3" id="KW-1185">Reference proteome</keyword>
<evidence type="ECO:0008006" key="4">
    <source>
        <dbReference type="Google" id="ProtNLM"/>
    </source>
</evidence>
<accession>A0A4Q2U887</accession>
<dbReference type="AlphaFoldDB" id="A0A4Q2U887"/>
<feature type="region of interest" description="Disordered" evidence="1">
    <location>
        <begin position="1"/>
        <end position="112"/>
    </location>
</feature>
<proteinExistence type="predicted"/>
<feature type="compositionally biased region" description="Pro residues" evidence="1">
    <location>
        <begin position="71"/>
        <end position="83"/>
    </location>
</feature>